<dbReference type="Proteomes" id="UP000525078">
    <property type="component" value="Unassembled WGS sequence"/>
</dbReference>
<evidence type="ECO:0000313" key="2">
    <source>
        <dbReference type="Proteomes" id="UP000525078"/>
    </source>
</evidence>
<organism evidence="1 2">
    <name type="scientific">Cannabis sativa</name>
    <name type="common">Hemp</name>
    <name type="synonym">Marijuana</name>
    <dbReference type="NCBI Taxonomy" id="3483"/>
    <lineage>
        <taxon>Eukaryota</taxon>
        <taxon>Viridiplantae</taxon>
        <taxon>Streptophyta</taxon>
        <taxon>Embryophyta</taxon>
        <taxon>Tracheophyta</taxon>
        <taxon>Spermatophyta</taxon>
        <taxon>Magnoliopsida</taxon>
        <taxon>eudicotyledons</taxon>
        <taxon>Gunneridae</taxon>
        <taxon>Pentapetalae</taxon>
        <taxon>rosids</taxon>
        <taxon>fabids</taxon>
        <taxon>Rosales</taxon>
        <taxon>Cannabaceae</taxon>
        <taxon>Cannabis</taxon>
    </lineage>
</organism>
<comment type="caution">
    <text evidence="1">The sequence shown here is derived from an EMBL/GenBank/DDBJ whole genome shotgun (WGS) entry which is preliminary data.</text>
</comment>
<dbReference type="EMBL" id="JAATIP010000226">
    <property type="protein sequence ID" value="KAF4358398.1"/>
    <property type="molecule type" value="Genomic_DNA"/>
</dbReference>
<name>A0A7J6EIY3_CANSA</name>
<dbReference type="AlphaFoldDB" id="A0A7J6EIY3"/>
<accession>A0A7J6EIY3</accession>
<proteinExistence type="predicted"/>
<gene>
    <name evidence="1" type="ORF">F8388_018262</name>
</gene>
<reference evidence="1 2" key="1">
    <citation type="journal article" date="2020" name="bioRxiv">
        <title>Sequence and annotation of 42 cannabis genomes reveals extensive copy number variation in cannabinoid synthesis and pathogen resistance genes.</title>
        <authorList>
            <person name="Mckernan K.J."/>
            <person name="Helbert Y."/>
            <person name="Kane L.T."/>
            <person name="Ebling H."/>
            <person name="Zhang L."/>
            <person name="Liu B."/>
            <person name="Eaton Z."/>
            <person name="Mclaughlin S."/>
            <person name="Kingan S."/>
            <person name="Baybayan P."/>
            <person name="Concepcion G."/>
            <person name="Jordan M."/>
            <person name="Riva A."/>
            <person name="Barbazuk W."/>
            <person name="Harkins T."/>
        </authorList>
    </citation>
    <scope>NUCLEOTIDE SEQUENCE [LARGE SCALE GENOMIC DNA]</scope>
    <source>
        <strain evidence="2">cv. Jamaican Lion 4</strain>
        <tissue evidence="1">Leaf</tissue>
    </source>
</reference>
<protein>
    <submittedName>
        <fullName evidence="1">Uncharacterized protein</fullName>
    </submittedName>
</protein>
<sequence>MVSIVPDFGQEANIISSSLASNCEINSYRKEMHRERKQRKRCMVVKTDHNSWKLQRYIKNLAMKSSDVMIIERD</sequence>
<evidence type="ECO:0000313" key="1">
    <source>
        <dbReference type="EMBL" id="KAF4358398.1"/>
    </source>
</evidence>